<dbReference type="SUPFAM" id="SSF56935">
    <property type="entry name" value="Porins"/>
    <property type="match status" value="1"/>
</dbReference>
<comment type="subcellular location">
    <subcellularLocation>
        <location evidence="1">Cell outer membrane</location>
        <topology evidence="1">Multi-pass membrane protein</topology>
    </subcellularLocation>
</comment>
<keyword evidence="6" id="KW-0472">Membrane</keyword>
<dbReference type="GO" id="GO:0015483">
    <property type="term" value="F:long-chain fatty acid transporting porin activity"/>
    <property type="evidence" value="ECO:0007669"/>
    <property type="project" value="TreeGrafter"/>
</dbReference>
<feature type="chain" id="PRO_5022991598" evidence="8">
    <location>
        <begin position="33"/>
        <end position="502"/>
    </location>
</feature>
<dbReference type="PANTHER" id="PTHR35093">
    <property type="entry name" value="OUTER MEMBRANE PROTEIN NMB0088-RELATED"/>
    <property type="match status" value="1"/>
</dbReference>
<dbReference type="Gene3D" id="2.40.160.60">
    <property type="entry name" value="Outer membrane protein transport protein (OMPP1/FadL/TodX)"/>
    <property type="match status" value="1"/>
</dbReference>
<evidence type="ECO:0000256" key="8">
    <source>
        <dbReference type="SAM" id="SignalP"/>
    </source>
</evidence>
<evidence type="ECO:0000313" key="10">
    <source>
        <dbReference type="Proteomes" id="UP000324595"/>
    </source>
</evidence>
<dbReference type="InterPro" id="IPR005017">
    <property type="entry name" value="OMPP1/FadL/TodX"/>
</dbReference>
<dbReference type="GO" id="GO:0009279">
    <property type="term" value="C:cell outer membrane"/>
    <property type="evidence" value="ECO:0007669"/>
    <property type="project" value="UniProtKB-SubCell"/>
</dbReference>
<evidence type="ECO:0000256" key="5">
    <source>
        <dbReference type="ARBA" id="ARBA00022729"/>
    </source>
</evidence>
<keyword evidence="4" id="KW-0812">Transmembrane</keyword>
<keyword evidence="10" id="KW-1185">Reference proteome</keyword>
<keyword evidence="3" id="KW-1134">Transmembrane beta strand</keyword>
<keyword evidence="5 8" id="KW-0732">Signal</keyword>
<organism evidence="9 10">
    <name type="scientific">Fodinibius salinus</name>
    <dbReference type="NCBI Taxonomy" id="860790"/>
    <lineage>
        <taxon>Bacteria</taxon>
        <taxon>Pseudomonadati</taxon>
        <taxon>Balneolota</taxon>
        <taxon>Balneolia</taxon>
        <taxon>Balneolales</taxon>
        <taxon>Balneolaceae</taxon>
        <taxon>Fodinibius</taxon>
    </lineage>
</organism>
<dbReference type="EMBL" id="VNHY01000001">
    <property type="protein sequence ID" value="TYP95553.1"/>
    <property type="molecule type" value="Genomic_DNA"/>
</dbReference>
<evidence type="ECO:0000256" key="1">
    <source>
        <dbReference type="ARBA" id="ARBA00004571"/>
    </source>
</evidence>
<evidence type="ECO:0000256" key="7">
    <source>
        <dbReference type="ARBA" id="ARBA00023237"/>
    </source>
</evidence>
<dbReference type="PANTHER" id="PTHR35093:SF8">
    <property type="entry name" value="OUTER MEMBRANE PROTEIN NMB0088-RELATED"/>
    <property type="match status" value="1"/>
</dbReference>
<evidence type="ECO:0000256" key="4">
    <source>
        <dbReference type="ARBA" id="ARBA00022692"/>
    </source>
</evidence>
<dbReference type="AlphaFoldDB" id="A0A5D3YRB8"/>
<evidence type="ECO:0000313" key="9">
    <source>
        <dbReference type="EMBL" id="TYP95553.1"/>
    </source>
</evidence>
<comment type="caution">
    <text evidence="9">The sequence shown here is derived from an EMBL/GenBank/DDBJ whole genome shotgun (WGS) entry which is preliminary data.</text>
</comment>
<reference evidence="9 10" key="1">
    <citation type="submission" date="2019-07" db="EMBL/GenBank/DDBJ databases">
        <title>Genomic Encyclopedia of Archaeal and Bacterial Type Strains, Phase II (KMG-II): from individual species to whole genera.</title>
        <authorList>
            <person name="Goeker M."/>
        </authorList>
    </citation>
    <scope>NUCLEOTIDE SEQUENCE [LARGE SCALE GENOMIC DNA]</scope>
    <source>
        <strain evidence="9 10">DSM 21935</strain>
    </source>
</reference>
<keyword evidence="7" id="KW-0998">Cell outer membrane</keyword>
<evidence type="ECO:0000256" key="3">
    <source>
        <dbReference type="ARBA" id="ARBA00022452"/>
    </source>
</evidence>
<protein>
    <submittedName>
        <fullName evidence="9">Long-chain fatty acid transport protein</fullName>
    </submittedName>
</protein>
<evidence type="ECO:0000256" key="6">
    <source>
        <dbReference type="ARBA" id="ARBA00023136"/>
    </source>
</evidence>
<gene>
    <name evidence="9" type="ORF">LX73_0861</name>
</gene>
<feature type="signal peptide" evidence="8">
    <location>
        <begin position="1"/>
        <end position="32"/>
    </location>
</feature>
<proteinExistence type="inferred from homology"/>
<dbReference type="Proteomes" id="UP000324595">
    <property type="component" value="Unassembled WGS sequence"/>
</dbReference>
<comment type="similarity">
    <text evidence="2">Belongs to the OmpP1/FadL family.</text>
</comment>
<evidence type="ECO:0000256" key="2">
    <source>
        <dbReference type="ARBA" id="ARBA00008163"/>
    </source>
</evidence>
<name>A0A5D3YRB8_9BACT</name>
<accession>A0A5D3YRB8</accession>
<dbReference type="Pfam" id="PF03349">
    <property type="entry name" value="Toluene_X"/>
    <property type="match status" value="1"/>
</dbReference>
<sequence length="502" mass="55469">MNFPATTRSMCKKSIIAFALLFVLAGVLNAQTADDVLRYSLEYPSYDPVSLVMPGVSDAAGLGGFQANPATMALLKDSYLSLGLSSRFLDESSTYLGNTSQYSDNQTSIGDAMLAYKIPTARGSLVIGGGFSQTTDFNRALSGSGRNNESTITDFYNSSFADDSLFFAAFDVYAIDFAATDSSFANTKSIFRFFSNPNSYPGINQDFELTERGRMGEYSAFIATEFSKNFFVGASVGYLSGSYSYRRNFLESDRQNDYDAQFIDTDGDGNFETDIESIESIDTIDGDIRAFSARIGFVFKPVEQLSIGGAYEFPSTLHIDEEYNTSLRTTFDNGVVFEDDAPGAFSYKITRPRRINGGATVALANSVTLSASAEAVFYSDARIEFDDLNLNPQENGINNVVRSNFRDVINLRGGIEYAINERFTPRIGYAYFPSPQKNLNRDRQFINGGFSAIITKGLMFDFGLQYSFWKDQNTLYQTPSTREVATEEVTRINVMAGFKMAL</sequence>